<feature type="domain" description="RDD" evidence="7">
    <location>
        <begin position="8"/>
        <end position="135"/>
    </location>
</feature>
<dbReference type="RefSeq" id="WP_289365132.1">
    <property type="nucleotide sequence ID" value="NZ_JAUCBP010000007.1"/>
</dbReference>
<evidence type="ECO:0000313" key="8">
    <source>
        <dbReference type="EMBL" id="MDM7860848.1"/>
    </source>
</evidence>
<evidence type="ECO:0000259" key="7">
    <source>
        <dbReference type="Pfam" id="PF06271"/>
    </source>
</evidence>
<keyword evidence="9" id="KW-1185">Reference proteome</keyword>
<evidence type="ECO:0000256" key="5">
    <source>
        <dbReference type="ARBA" id="ARBA00023136"/>
    </source>
</evidence>
<evidence type="ECO:0000256" key="4">
    <source>
        <dbReference type="ARBA" id="ARBA00022989"/>
    </source>
</evidence>
<dbReference type="PANTHER" id="PTHR36115">
    <property type="entry name" value="PROLINE-RICH ANTIGEN HOMOLOG-RELATED"/>
    <property type="match status" value="1"/>
</dbReference>
<keyword evidence="5 6" id="KW-0472">Membrane</keyword>
<name>A0ABT7SXD3_9ALTE</name>
<dbReference type="InterPro" id="IPR051791">
    <property type="entry name" value="Pra-immunoreactive"/>
</dbReference>
<evidence type="ECO:0000313" key="9">
    <source>
        <dbReference type="Proteomes" id="UP001234343"/>
    </source>
</evidence>
<gene>
    <name evidence="8" type="ORF">QTP81_09595</name>
</gene>
<evidence type="ECO:0000256" key="6">
    <source>
        <dbReference type="SAM" id="Phobius"/>
    </source>
</evidence>
<dbReference type="Proteomes" id="UP001234343">
    <property type="component" value="Unassembled WGS sequence"/>
</dbReference>
<comment type="subcellular location">
    <subcellularLocation>
        <location evidence="1">Cell membrane</location>
        <topology evidence="1">Multi-pass membrane protein</topology>
    </subcellularLocation>
</comment>
<reference evidence="8 9" key="1">
    <citation type="submission" date="2023-06" db="EMBL/GenBank/DDBJ databases">
        <title>Alteromonas sp. ASW11-36 isolated from intertidal sand.</title>
        <authorList>
            <person name="Li Y."/>
        </authorList>
    </citation>
    <scope>NUCLEOTIDE SEQUENCE [LARGE SCALE GENOMIC DNA]</scope>
    <source>
        <strain evidence="8 9">ASW11-36</strain>
    </source>
</reference>
<comment type="caution">
    <text evidence="8">The sequence shown here is derived from an EMBL/GenBank/DDBJ whole genome shotgun (WGS) entry which is preliminary data.</text>
</comment>
<keyword evidence="2" id="KW-1003">Cell membrane</keyword>
<protein>
    <submittedName>
        <fullName evidence="8">RDD family protein</fullName>
    </submittedName>
</protein>
<proteinExistence type="predicted"/>
<dbReference type="Pfam" id="PF06271">
    <property type="entry name" value="RDD"/>
    <property type="match status" value="1"/>
</dbReference>
<evidence type="ECO:0000256" key="2">
    <source>
        <dbReference type="ARBA" id="ARBA00022475"/>
    </source>
</evidence>
<organism evidence="8 9">
    <name type="scientific">Alteromonas arenosi</name>
    <dbReference type="NCBI Taxonomy" id="3055817"/>
    <lineage>
        <taxon>Bacteria</taxon>
        <taxon>Pseudomonadati</taxon>
        <taxon>Pseudomonadota</taxon>
        <taxon>Gammaproteobacteria</taxon>
        <taxon>Alteromonadales</taxon>
        <taxon>Alteromonadaceae</taxon>
        <taxon>Alteromonas/Salinimonas group</taxon>
        <taxon>Alteromonas</taxon>
    </lineage>
</organism>
<feature type="transmembrane region" description="Helical" evidence="6">
    <location>
        <begin position="103"/>
        <end position="122"/>
    </location>
</feature>
<sequence>MIREDLEYVGFFARVGASIIDGVLLLVISLPVLFVIYGDDYLYSTEVIQGPADFFINYVLPPFIVISFWAAKQATPGKMAVRAKIVDAQTGNACGLGQLIGRYLGYIISMLPLGLGLLWVAFDDKKQGFHDKLAGTVVVRKKERKPKAVSFD</sequence>
<dbReference type="PANTHER" id="PTHR36115:SF4">
    <property type="entry name" value="MEMBRANE PROTEIN"/>
    <property type="match status" value="1"/>
</dbReference>
<dbReference type="InterPro" id="IPR010432">
    <property type="entry name" value="RDD"/>
</dbReference>
<evidence type="ECO:0000256" key="1">
    <source>
        <dbReference type="ARBA" id="ARBA00004651"/>
    </source>
</evidence>
<evidence type="ECO:0000256" key="3">
    <source>
        <dbReference type="ARBA" id="ARBA00022692"/>
    </source>
</evidence>
<feature type="transmembrane region" description="Helical" evidence="6">
    <location>
        <begin position="12"/>
        <end position="34"/>
    </location>
</feature>
<dbReference type="EMBL" id="JAUCBP010000007">
    <property type="protein sequence ID" value="MDM7860848.1"/>
    <property type="molecule type" value="Genomic_DNA"/>
</dbReference>
<keyword evidence="3 6" id="KW-0812">Transmembrane</keyword>
<keyword evidence="4 6" id="KW-1133">Transmembrane helix</keyword>
<accession>A0ABT7SXD3</accession>
<feature type="transmembrane region" description="Helical" evidence="6">
    <location>
        <begin position="54"/>
        <end position="71"/>
    </location>
</feature>